<protein>
    <submittedName>
        <fullName evidence="3">Very-short-patch-repair endonuclease</fullName>
    </submittedName>
</protein>
<proteinExistence type="predicted"/>
<keyword evidence="3" id="KW-0378">Hydrolase</keyword>
<dbReference type="InterPro" id="IPR011335">
    <property type="entry name" value="Restrct_endonuc-II-like"/>
</dbReference>
<gene>
    <name evidence="3" type="ORF">SAMN04487788_2108</name>
</gene>
<dbReference type="AlphaFoldDB" id="A0A1H0Q087"/>
<feature type="domain" description="DUF559" evidence="2">
    <location>
        <begin position="197"/>
        <end position="289"/>
    </location>
</feature>
<dbReference type="InterPro" id="IPR007569">
    <property type="entry name" value="DUF559"/>
</dbReference>
<dbReference type="SUPFAM" id="SSF52980">
    <property type="entry name" value="Restriction endonuclease-like"/>
    <property type="match status" value="1"/>
</dbReference>
<keyword evidence="3" id="KW-0255">Endonuclease</keyword>
<sequence>MPPASTHPTVRGEAPVEDDDHGGVCTPADRIHRRLDLLDAGLSRHDIDRAIGLGSLVRLRRGVYADAGTCEPRRRAAQHGGTLACVSAATHLGLWVLSPDDPLHVALRPHGHGHPHDDCTCIEHGDHDENDRFRPPPLHGILRQIFLCRGAEEFFVALESALHARKIGRAGLDWLTKNTSAVAREAIALAGRDAESGLESLVRWRLRHLGLTVRTQVRIDTVGRVDLVIGDRLIVEVDGVENHGSAEHRHRDLLRDARAAARGCITLRFDDALVAHDWETVERAIHAHVQRQLHLR</sequence>
<evidence type="ECO:0000313" key="3">
    <source>
        <dbReference type="EMBL" id="SDP10435.1"/>
    </source>
</evidence>
<evidence type="ECO:0000313" key="4">
    <source>
        <dbReference type="Proteomes" id="UP000186456"/>
    </source>
</evidence>
<accession>A0A1H0Q087</accession>
<evidence type="ECO:0000256" key="1">
    <source>
        <dbReference type="SAM" id="MobiDB-lite"/>
    </source>
</evidence>
<name>A0A1H0Q087_MICTS</name>
<reference evidence="3 4" key="1">
    <citation type="submission" date="2016-10" db="EMBL/GenBank/DDBJ databases">
        <authorList>
            <person name="de Groot N.N."/>
        </authorList>
    </citation>
    <scope>NUCLEOTIDE SEQUENCE [LARGE SCALE GENOMIC DNA]</scope>
    <source>
        <strain evidence="3 4">StLB037</strain>
    </source>
</reference>
<evidence type="ECO:0000259" key="2">
    <source>
        <dbReference type="Pfam" id="PF04480"/>
    </source>
</evidence>
<dbReference type="EMBL" id="FNJN01000004">
    <property type="protein sequence ID" value="SDP10435.1"/>
    <property type="molecule type" value="Genomic_DNA"/>
</dbReference>
<organism evidence="3 4">
    <name type="scientific">Microbacterium testaceum (strain StLB037)</name>
    <dbReference type="NCBI Taxonomy" id="979556"/>
    <lineage>
        <taxon>Bacteria</taxon>
        <taxon>Bacillati</taxon>
        <taxon>Actinomycetota</taxon>
        <taxon>Actinomycetes</taxon>
        <taxon>Micrococcales</taxon>
        <taxon>Microbacteriaceae</taxon>
        <taxon>Microbacterium</taxon>
    </lineage>
</organism>
<dbReference type="GO" id="GO:0004519">
    <property type="term" value="F:endonuclease activity"/>
    <property type="evidence" value="ECO:0007669"/>
    <property type="project" value="UniProtKB-KW"/>
</dbReference>
<dbReference type="Gene3D" id="3.40.960.10">
    <property type="entry name" value="VSR Endonuclease"/>
    <property type="match status" value="1"/>
</dbReference>
<dbReference type="Pfam" id="PF04480">
    <property type="entry name" value="DUF559"/>
    <property type="match status" value="1"/>
</dbReference>
<feature type="region of interest" description="Disordered" evidence="1">
    <location>
        <begin position="1"/>
        <end position="22"/>
    </location>
</feature>
<dbReference type="Proteomes" id="UP000186456">
    <property type="component" value="Unassembled WGS sequence"/>
</dbReference>
<keyword evidence="3" id="KW-0540">Nuclease</keyword>